<evidence type="ECO:0000256" key="2">
    <source>
        <dbReference type="ARBA" id="ARBA00022927"/>
    </source>
</evidence>
<dbReference type="PANTHER" id="PTHR34982">
    <property type="entry name" value="YOP PROTEINS TRANSLOCATION PROTEIN L"/>
    <property type="match status" value="1"/>
</dbReference>
<organism evidence="3 4">
    <name type="scientific">Candidatus Clostridium eludens</name>
    <dbReference type="NCBI Taxonomy" id="3381663"/>
    <lineage>
        <taxon>Bacteria</taxon>
        <taxon>Bacillati</taxon>
        <taxon>Bacillota</taxon>
        <taxon>Clostridia</taxon>
        <taxon>Eubacteriales</taxon>
        <taxon>Clostridiaceae</taxon>
        <taxon>Clostridium</taxon>
    </lineage>
</organism>
<protein>
    <submittedName>
        <fullName evidence="3">Flagellar assembly protein FliH</fullName>
    </submittedName>
</protein>
<gene>
    <name evidence="3" type="ORF">ACJDU8_07900</name>
</gene>
<dbReference type="PANTHER" id="PTHR34982:SF1">
    <property type="entry name" value="FLAGELLAR ASSEMBLY PROTEIN FLIH"/>
    <property type="match status" value="1"/>
</dbReference>
<comment type="caution">
    <text evidence="3">The sequence shown here is derived from an EMBL/GenBank/DDBJ whole genome shotgun (WGS) entry which is preliminary data.</text>
</comment>
<keyword evidence="4" id="KW-1185">Reference proteome</keyword>
<keyword evidence="3" id="KW-0282">Flagellum</keyword>
<evidence type="ECO:0000313" key="4">
    <source>
        <dbReference type="Proteomes" id="UP001623660"/>
    </source>
</evidence>
<keyword evidence="3" id="KW-0966">Cell projection</keyword>
<proteinExistence type="predicted"/>
<reference evidence="3 4" key="1">
    <citation type="submission" date="2024-11" db="EMBL/GenBank/DDBJ databases">
        <authorList>
            <person name="Heng Y.C."/>
            <person name="Lim A.C.H."/>
            <person name="Lee J.K.Y."/>
            <person name="Kittelmann S."/>
        </authorList>
    </citation>
    <scope>NUCLEOTIDE SEQUENCE [LARGE SCALE GENOMIC DNA]</scope>
    <source>
        <strain evidence="3 4">WILCCON 0269</strain>
    </source>
</reference>
<evidence type="ECO:0000256" key="1">
    <source>
        <dbReference type="ARBA" id="ARBA00022448"/>
    </source>
</evidence>
<accession>A0ABW8SHH3</accession>
<dbReference type="Proteomes" id="UP001623660">
    <property type="component" value="Unassembled WGS sequence"/>
</dbReference>
<keyword evidence="1" id="KW-0813">Transport</keyword>
<keyword evidence="2" id="KW-0653">Protein transport</keyword>
<name>A0ABW8SHH3_9CLOT</name>
<dbReference type="RefSeq" id="WP_406791609.1">
    <property type="nucleotide sequence ID" value="NZ_JBJHZX010000009.1"/>
</dbReference>
<keyword evidence="3" id="KW-0969">Cilium</keyword>
<evidence type="ECO:0000313" key="3">
    <source>
        <dbReference type="EMBL" id="MFL0195487.1"/>
    </source>
</evidence>
<sequence length="252" mass="29389">MRSSYRIIKGDIISGNGIKNIVTIFEKNIEENGTNSIINSYEKIIQSMIEDARRKREKILSKAYEEAGKIEEEAYKSASERGYKDGCEKGYEEAFKKAYQEGYAKNIEKARIEGEDIKNKASLILKASVEEKNRYLKEKEEEIKKFIINVIENILKQEIKNNDSLNNIVFNELLQVRNTETFIIKSRKKYCDEFKKEIDIWRERLPFKGDIFIIPDETVEEGTVVIEKNNGKSVFSIDIAMKKIREIFKSVE</sequence>
<dbReference type="EMBL" id="JBJHZX010000009">
    <property type="protein sequence ID" value="MFL0195487.1"/>
    <property type="molecule type" value="Genomic_DNA"/>
</dbReference>
<dbReference type="InterPro" id="IPR051472">
    <property type="entry name" value="T3SS_Stator/FliH"/>
</dbReference>